<feature type="non-terminal residue" evidence="4">
    <location>
        <position position="1"/>
    </location>
</feature>
<feature type="domain" description="Transposase-associated" evidence="3">
    <location>
        <begin position="49"/>
        <end position="121"/>
    </location>
</feature>
<dbReference type="Pfam" id="PF03004">
    <property type="entry name" value="Transposase_24"/>
    <property type="match status" value="1"/>
</dbReference>
<dbReference type="PANTHER" id="PTHR10775:SF185">
    <property type="entry name" value="OS08G0208400 PROTEIN"/>
    <property type="match status" value="1"/>
</dbReference>
<protein>
    <recommendedName>
        <fullName evidence="6">Transposase-associated domain-containing protein</fullName>
    </recommendedName>
</protein>
<proteinExistence type="predicted"/>
<dbReference type="Proteomes" id="UP001341281">
    <property type="component" value="Chromosome 02"/>
</dbReference>
<organism evidence="4 5">
    <name type="scientific">Paspalum notatum var. saurae</name>
    <dbReference type="NCBI Taxonomy" id="547442"/>
    <lineage>
        <taxon>Eukaryota</taxon>
        <taxon>Viridiplantae</taxon>
        <taxon>Streptophyta</taxon>
        <taxon>Embryophyta</taxon>
        <taxon>Tracheophyta</taxon>
        <taxon>Spermatophyta</taxon>
        <taxon>Magnoliopsida</taxon>
        <taxon>Liliopsida</taxon>
        <taxon>Poales</taxon>
        <taxon>Poaceae</taxon>
        <taxon>PACMAD clade</taxon>
        <taxon>Panicoideae</taxon>
        <taxon>Andropogonodae</taxon>
        <taxon>Paspaleae</taxon>
        <taxon>Paspalinae</taxon>
        <taxon>Paspalum</taxon>
    </lineage>
</organism>
<dbReference type="InterPro" id="IPR025452">
    <property type="entry name" value="DUF4218"/>
</dbReference>
<evidence type="ECO:0000259" key="3">
    <source>
        <dbReference type="Pfam" id="PF13963"/>
    </source>
</evidence>
<dbReference type="InterPro" id="IPR029480">
    <property type="entry name" value="Transpos_assoc"/>
</dbReference>
<dbReference type="InterPro" id="IPR004242">
    <property type="entry name" value="Transposase_21"/>
</dbReference>
<keyword evidence="5" id="KW-1185">Reference proteome</keyword>
<evidence type="ECO:0000313" key="4">
    <source>
        <dbReference type="EMBL" id="WVZ56367.1"/>
    </source>
</evidence>
<dbReference type="Pfam" id="PF13960">
    <property type="entry name" value="DUF4218"/>
    <property type="match status" value="1"/>
</dbReference>
<feature type="region of interest" description="Disordered" evidence="1">
    <location>
        <begin position="1372"/>
        <end position="1396"/>
    </location>
</feature>
<dbReference type="EMBL" id="CP144746">
    <property type="protein sequence ID" value="WVZ56367.1"/>
    <property type="molecule type" value="Genomic_DNA"/>
</dbReference>
<sequence>PCLQAREHLRRSDEIARLLGSAYRSVTKLQVSGHRQWSDEVGQMLSIWKSWINDRQFSPAYIKGVKAFMCFVREHCDVNAPIHCPCSGCSNRKHGHTAQVEDHIYIYGMSSTYTRWIYHGEPLIAETNENVEHGIHNPGPMDTNSIDEITTHDYYHDDDSNGDDGIPKLLRDLYTAADKDESHPKFEKILEDAKCALYPGSTKFTKFSFLIKLLHLKSYYRITNTAFDALLQLLSCAFPANNALPRSFNEAKGLLRELGLGYESIDVCVNNCVLFWKDYAKNEHCPVCKESRWRDPRGKNRVAHKVLRYFPLKPRLQRLFMSKETAENTRWHKLKRQVVENETRHPADGEAWKDFDRKYEWFAQDARNLRLGIATDGFNPFGHMSSFYSMWPVFVIPYNLPPWACMDQSNFIMALLILGRKAPGKDFDVFLQPLIQDLLDLWTGTYDVVTDKDFTLHAAVLWCVHDYPALGTLSGRTTKGYFACIHCDEDPLSQALRNKICYLGHRRYLPINHPWRKSRLFIGKYEKRGKPRKFSAMEILKKLEEVKDIRPGKHPLNKKRKRTNKDQPTWHRRVSLWDLPYWAQLKLCHNLDVMHIEKNICENLLWTFLRLEGKTKDTISARLDLEDLGIRKELHLIRNGDSYDRPHACYTMTNDQRVEFCKFLKDVKFPDGYAANLARCVDMDGHKVQHLKTHDCHILLQRVLPAALRGLTRKDIYEVISELAETPIILCKLEKIYPPAFFDVMVHLLVHLTDEALLRGPVQYGWMYPIERRLCTLKRYVRNRARPEGLLLKQTRFNRPGRQNSCQDNGIPQDGLSVFTHGVKLLGASTVSYNDAGYDKLVWYVLNNCPEVDQYKMMFREELERENELNVDQRLEKGPAPLGPPPFALLVKISIAFHRKAPLFPPFPDMPFNKYEEKRLKIIKENVEKMELLGIGPVKSHLDKLSTRKKNAYCIVPSKKTDTEESESTMSPLMMGKLNQKKALRKSPRLGTETSADTFIPEERSAPRVQGSANTNGNIQQRSVGGVQGIVRAVNTNVPEDRAEARELVLPISTFQPAHEGTSAMNVSDQSCDNSGHLEQLPVLEEEPTPKEHRKPTYGKGLNKLTKSMGHKLQPTFVQGKKRPEQPLQAAKLASESGIVNRLEIDVDDPTTRDVCSDLLKSGVRQQRYRLKRKYFNGVPENEVLSNKPPGVSEVDWVKLVKKWSTPRDQETSKINKQNRKEVRLHQTTGSRSYIAQRFSMKVNGVEADSIDLFKSSHYSKNKDYSDLAQEAIDAMETARDQAVDEGEEPKSTNEIVSNILSEFSKSSTFLVNMGTKSCGSIQKSTTSSAARIRDLETTVEEQRLQCEIASRNEVELRATIGSQQEEIDGLKKQVEEAKEANKKNEEQMSVLNSKQQRTDEFLLRLISQSTIGSGSPNSQ</sequence>
<accession>A0AAQ3PQJ6</accession>
<feature type="domain" description="DUF4218" evidence="2">
    <location>
        <begin position="724"/>
        <end position="792"/>
    </location>
</feature>
<evidence type="ECO:0000313" key="5">
    <source>
        <dbReference type="Proteomes" id="UP001341281"/>
    </source>
</evidence>
<evidence type="ECO:0008006" key="6">
    <source>
        <dbReference type="Google" id="ProtNLM"/>
    </source>
</evidence>
<feature type="compositionally biased region" description="Basic and acidic residues" evidence="1">
    <location>
        <begin position="1372"/>
        <end position="1387"/>
    </location>
</feature>
<dbReference type="InterPro" id="IPR004252">
    <property type="entry name" value="Probable_transposase_24"/>
</dbReference>
<dbReference type="Pfam" id="PF02992">
    <property type="entry name" value="Transposase_21"/>
    <property type="match status" value="1"/>
</dbReference>
<name>A0AAQ3PQJ6_PASNO</name>
<gene>
    <name evidence="4" type="ORF">U9M48_006912</name>
</gene>
<evidence type="ECO:0000256" key="1">
    <source>
        <dbReference type="SAM" id="MobiDB-lite"/>
    </source>
</evidence>
<dbReference type="Pfam" id="PF13963">
    <property type="entry name" value="Transpos_assoc"/>
    <property type="match status" value="1"/>
</dbReference>
<dbReference type="PANTHER" id="PTHR10775">
    <property type="entry name" value="OS08G0208400 PROTEIN"/>
    <property type="match status" value="1"/>
</dbReference>
<evidence type="ECO:0000259" key="2">
    <source>
        <dbReference type="Pfam" id="PF13960"/>
    </source>
</evidence>
<reference evidence="4 5" key="1">
    <citation type="submission" date="2024-02" db="EMBL/GenBank/DDBJ databases">
        <title>High-quality chromosome-scale genome assembly of Pensacola bahiagrass (Paspalum notatum Flugge var. saurae).</title>
        <authorList>
            <person name="Vega J.M."/>
            <person name="Podio M."/>
            <person name="Orjuela J."/>
            <person name="Siena L.A."/>
            <person name="Pessino S.C."/>
            <person name="Combes M.C."/>
            <person name="Mariac C."/>
            <person name="Albertini E."/>
            <person name="Pupilli F."/>
            <person name="Ortiz J.P.A."/>
            <person name="Leblanc O."/>
        </authorList>
    </citation>
    <scope>NUCLEOTIDE SEQUENCE [LARGE SCALE GENOMIC DNA]</scope>
    <source>
        <strain evidence="4">R1</strain>
        <tissue evidence="4">Leaf</tissue>
    </source>
</reference>